<organism evidence="9 10">
    <name type="scientific">Scardovia inopinata F0304</name>
    <dbReference type="NCBI Taxonomy" id="641146"/>
    <lineage>
        <taxon>Bacteria</taxon>
        <taxon>Bacillati</taxon>
        <taxon>Actinomycetota</taxon>
        <taxon>Actinomycetes</taxon>
        <taxon>Bifidobacteriales</taxon>
        <taxon>Bifidobacteriaceae</taxon>
        <taxon>Scardovia</taxon>
    </lineage>
</organism>
<accession>W5IHL9</accession>
<gene>
    <name evidence="9" type="ORF">HMPREF9020_00138</name>
</gene>
<dbReference type="GO" id="GO:0018104">
    <property type="term" value="P:peptidoglycan-protein cross-linking"/>
    <property type="evidence" value="ECO:0007669"/>
    <property type="project" value="TreeGrafter"/>
</dbReference>
<dbReference type="Gene3D" id="2.40.440.10">
    <property type="entry name" value="L,D-transpeptidase catalytic domain-like"/>
    <property type="match status" value="1"/>
</dbReference>
<evidence type="ECO:0000256" key="4">
    <source>
        <dbReference type="ARBA" id="ARBA00022984"/>
    </source>
</evidence>
<evidence type="ECO:0000256" key="2">
    <source>
        <dbReference type="ARBA" id="ARBA00022679"/>
    </source>
</evidence>
<dbReference type="GO" id="GO:0005576">
    <property type="term" value="C:extracellular region"/>
    <property type="evidence" value="ECO:0007669"/>
    <property type="project" value="TreeGrafter"/>
</dbReference>
<dbReference type="GO" id="GO:0071555">
    <property type="term" value="P:cell wall organization"/>
    <property type="evidence" value="ECO:0007669"/>
    <property type="project" value="UniProtKB-UniRule"/>
</dbReference>
<dbReference type="EMBL" id="ADCX01000002">
    <property type="protein sequence ID" value="EFG26519.2"/>
    <property type="molecule type" value="Genomic_DNA"/>
</dbReference>
<evidence type="ECO:0000256" key="1">
    <source>
        <dbReference type="ARBA" id="ARBA00004752"/>
    </source>
</evidence>
<feature type="active site" description="Proton donor/acceptor" evidence="6">
    <location>
        <position position="193"/>
    </location>
</feature>
<dbReference type="InterPro" id="IPR050979">
    <property type="entry name" value="LD-transpeptidase"/>
</dbReference>
<evidence type="ECO:0000313" key="10">
    <source>
        <dbReference type="Proteomes" id="UP000005777"/>
    </source>
</evidence>
<keyword evidence="5 6" id="KW-0961">Cell wall biogenesis/degradation</keyword>
<evidence type="ECO:0000256" key="5">
    <source>
        <dbReference type="ARBA" id="ARBA00023316"/>
    </source>
</evidence>
<dbReference type="CDD" id="cd16913">
    <property type="entry name" value="YkuD_like"/>
    <property type="match status" value="1"/>
</dbReference>
<evidence type="ECO:0000256" key="6">
    <source>
        <dbReference type="PROSITE-ProRule" id="PRU01373"/>
    </source>
</evidence>
<dbReference type="InterPro" id="IPR038063">
    <property type="entry name" value="Transpep_catalytic_dom"/>
</dbReference>
<comment type="pathway">
    <text evidence="1 6">Cell wall biogenesis; peptidoglycan biosynthesis.</text>
</comment>
<keyword evidence="2" id="KW-0808">Transferase</keyword>
<evidence type="ECO:0000256" key="7">
    <source>
        <dbReference type="SAM" id="MobiDB-lite"/>
    </source>
</evidence>
<feature type="domain" description="L,D-TPase catalytic" evidence="8">
    <location>
        <begin position="119"/>
        <end position="243"/>
    </location>
</feature>
<dbReference type="eggNOG" id="COG1376">
    <property type="taxonomic scope" value="Bacteria"/>
</dbReference>
<feature type="compositionally biased region" description="Polar residues" evidence="7">
    <location>
        <begin position="48"/>
        <end position="71"/>
    </location>
</feature>
<dbReference type="PANTHER" id="PTHR30582">
    <property type="entry name" value="L,D-TRANSPEPTIDASE"/>
    <property type="match status" value="1"/>
</dbReference>
<keyword evidence="10" id="KW-1185">Reference proteome</keyword>
<keyword evidence="3 6" id="KW-0133">Cell shape</keyword>
<proteinExistence type="predicted"/>
<comment type="caution">
    <text evidence="9">The sequence shown here is derived from an EMBL/GenBank/DDBJ whole genome shotgun (WGS) entry which is preliminary data.</text>
</comment>
<evidence type="ECO:0000256" key="3">
    <source>
        <dbReference type="ARBA" id="ARBA00022960"/>
    </source>
</evidence>
<dbReference type="GO" id="GO:0008360">
    <property type="term" value="P:regulation of cell shape"/>
    <property type="evidence" value="ECO:0007669"/>
    <property type="project" value="UniProtKB-UniRule"/>
</dbReference>
<keyword evidence="4 6" id="KW-0573">Peptidoglycan synthesis</keyword>
<feature type="region of interest" description="Disordered" evidence="7">
    <location>
        <begin position="47"/>
        <end position="96"/>
    </location>
</feature>
<dbReference type="AlphaFoldDB" id="W5IHL9"/>
<dbReference type="UniPathway" id="UPA00219"/>
<dbReference type="InterPro" id="IPR005490">
    <property type="entry name" value="LD_TPept_cat_dom"/>
</dbReference>
<sequence>MMNLMKPFLSLWHRLRCRISKDQAVLLLAVLVAVCIVGGALLGPALTGSPTSKGKNQTAGLVQSGSQTQESSTKRKAKKSRHLPRQKGESSATTLSTTAIDWAKPTGGPYPQLSKQSAISLEVDLARQRVYIKADGKTIYTMVASTGLDGSTPRGNFTIGGNTDITRGESFYNPSEKMGAKNWVRITGSILFHSVPTDNKGNFITSEAQKLGSPASHGCVRLSVPDSKWIYDNIRTSTPVRIF</sequence>
<name>W5IHL9_SCAIO</name>
<dbReference type="GO" id="GO:0016740">
    <property type="term" value="F:transferase activity"/>
    <property type="evidence" value="ECO:0007669"/>
    <property type="project" value="UniProtKB-KW"/>
</dbReference>
<dbReference type="HOGENOM" id="CLU_089260_0_0_11"/>
<dbReference type="RefSeq" id="WP_115672857.1">
    <property type="nucleotide sequence ID" value="NZ_GG770225.1"/>
</dbReference>
<dbReference type="GO" id="GO:0071972">
    <property type="term" value="F:peptidoglycan L,D-transpeptidase activity"/>
    <property type="evidence" value="ECO:0007669"/>
    <property type="project" value="TreeGrafter"/>
</dbReference>
<reference evidence="9 10" key="1">
    <citation type="submission" date="2012-01" db="EMBL/GenBank/DDBJ databases">
        <title>The Genome Sequence of Scardovia inopinata F0304.</title>
        <authorList>
            <consortium name="The Broad Institute Genome Sequencing Platform"/>
            <person name="Earl A."/>
            <person name="Ward D."/>
            <person name="Feldgarden M."/>
            <person name="Gevers D."/>
            <person name="Izard J."/>
            <person name="Baranova O.V."/>
            <person name="Blanton J.M."/>
            <person name="Tanner A.C."/>
            <person name="Dewhirst F.E."/>
            <person name="Young S.K."/>
            <person name="Zeng Q."/>
            <person name="Gargeya S."/>
            <person name="Fitzgerald M."/>
            <person name="Haas B."/>
            <person name="Abouelleil A."/>
            <person name="Alvarado L."/>
            <person name="Arachchi H.M."/>
            <person name="Berlin A."/>
            <person name="Chapman S.B."/>
            <person name="Gearin G."/>
            <person name="Goldberg J."/>
            <person name="Griggs A."/>
            <person name="Gujja S."/>
            <person name="Hansen M."/>
            <person name="Heiman D."/>
            <person name="Howarth C."/>
            <person name="Larimer J."/>
            <person name="Lui A."/>
            <person name="MacDonald P.J."/>
            <person name="McCowen C."/>
            <person name="Montmayeur A."/>
            <person name="Murphy C."/>
            <person name="Neiman D."/>
            <person name="Pearson M."/>
            <person name="Priest M."/>
            <person name="Roberts A."/>
            <person name="Saif S."/>
            <person name="Shea T."/>
            <person name="Sisk P."/>
            <person name="Stolte C."/>
            <person name="Sykes S."/>
            <person name="Wortman J."/>
            <person name="Nusbaum C."/>
            <person name="Birren B."/>
        </authorList>
    </citation>
    <scope>NUCLEOTIDE SEQUENCE [LARGE SCALE GENOMIC DNA]</scope>
    <source>
        <strain evidence="9 10">F0304</strain>
    </source>
</reference>
<protein>
    <recommendedName>
        <fullName evidence="8">L,D-TPase catalytic domain-containing protein</fullName>
    </recommendedName>
</protein>
<feature type="active site" description="Nucleophile" evidence="6">
    <location>
        <position position="219"/>
    </location>
</feature>
<dbReference type="Pfam" id="PF03734">
    <property type="entry name" value="YkuD"/>
    <property type="match status" value="1"/>
</dbReference>
<dbReference type="PROSITE" id="PS52029">
    <property type="entry name" value="LD_TPASE"/>
    <property type="match status" value="1"/>
</dbReference>
<evidence type="ECO:0000313" key="9">
    <source>
        <dbReference type="EMBL" id="EFG26519.2"/>
    </source>
</evidence>
<feature type="compositionally biased region" description="Basic residues" evidence="7">
    <location>
        <begin position="74"/>
        <end position="85"/>
    </location>
</feature>
<dbReference type="SUPFAM" id="SSF141523">
    <property type="entry name" value="L,D-transpeptidase catalytic domain-like"/>
    <property type="match status" value="1"/>
</dbReference>
<dbReference type="PANTHER" id="PTHR30582:SF2">
    <property type="entry name" value="L,D-TRANSPEPTIDASE YCIB-RELATED"/>
    <property type="match status" value="1"/>
</dbReference>
<dbReference type="Proteomes" id="UP000005777">
    <property type="component" value="Unassembled WGS sequence"/>
</dbReference>
<evidence type="ECO:0000259" key="8">
    <source>
        <dbReference type="PROSITE" id="PS52029"/>
    </source>
</evidence>